<gene>
    <name evidence="11" type="ORF">SS50377_14999</name>
    <name evidence="12" type="ORF">SS50377_25432</name>
</gene>
<name>V6LK31_9EUKA</name>
<dbReference type="InterPro" id="IPR005846">
    <property type="entry name" value="A-D-PHexomutase_a/b/a-III"/>
</dbReference>
<organism evidence="11">
    <name type="scientific">Spironucleus salmonicida</name>
    <dbReference type="NCBI Taxonomy" id="348837"/>
    <lineage>
        <taxon>Eukaryota</taxon>
        <taxon>Metamonada</taxon>
        <taxon>Diplomonadida</taxon>
        <taxon>Hexamitidae</taxon>
        <taxon>Hexamitinae</taxon>
        <taxon>Spironucleus</taxon>
    </lineage>
</organism>
<dbReference type="AlphaFoldDB" id="V6LK31"/>
<feature type="domain" description="Alpha-D-phosphohexomutase alpha/beta/alpha" evidence="9">
    <location>
        <begin position="173"/>
        <end position="261"/>
    </location>
</feature>
<dbReference type="InterPro" id="IPR005843">
    <property type="entry name" value="A-D-PHexomutase_C"/>
</dbReference>
<dbReference type="PANTHER" id="PTHR42946:SF1">
    <property type="entry name" value="PHOSPHOGLUCOMUTASE (ALPHA-D-GLUCOSE-1,6-BISPHOSPHATE-DEPENDENT)"/>
    <property type="match status" value="1"/>
</dbReference>
<evidence type="ECO:0000313" key="11">
    <source>
        <dbReference type="EMBL" id="EST44980.1"/>
    </source>
</evidence>
<dbReference type="Pfam" id="PF02878">
    <property type="entry name" value="PGM_PMM_I"/>
    <property type="match status" value="1"/>
</dbReference>
<dbReference type="Proteomes" id="UP000018208">
    <property type="component" value="Unassembled WGS sequence"/>
</dbReference>
<dbReference type="EMBL" id="KI546101">
    <property type="protein sequence ID" value="EST44980.1"/>
    <property type="molecule type" value="Genomic_DNA"/>
</dbReference>
<dbReference type="Gene3D" id="3.40.120.10">
    <property type="entry name" value="Alpha-D-Glucose-1,6-Bisphosphate, subunit A, domain 3"/>
    <property type="match status" value="3"/>
</dbReference>
<dbReference type="GO" id="GO:0006048">
    <property type="term" value="P:UDP-N-acetylglucosamine biosynthetic process"/>
    <property type="evidence" value="ECO:0007669"/>
    <property type="project" value="TreeGrafter"/>
</dbReference>
<comment type="similarity">
    <text evidence="2">Belongs to the phosphohexose mutase family.</text>
</comment>
<dbReference type="InterPro" id="IPR050060">
    <property type="entry name" value="Phosphoglucosamine_mutase"/>
</dbReference>
<keyword evidence="6" id="KW-0413">Isomerase</keyword>
<evidence type="ECO:0000256" key="5">
    <source>
        <dbReference type="ARBA" id="ARBA00022842"/>
    </source>
</evidence>
<dbReference type="PANTHER" id="PTHR42946">
    <property type="entry name" value="PHOSPHOHEXOSE MUTASE"/>
    <property type="match status" value="1"/>
</dbReference>
<dbReference type="Gene3D" id="3.30.310.50">
    <property type="entry name" value="Alpha-D-phosphohexomutase, C-terminal domain"/>
    <property type="match status" value="1"/>
</dbReference>
<reference evidence="11 12" key="1">
    <citation type="journal article" date="2014" name="PLoS Genet.">
        <title>The Genome of Spironucleus salmonicida Highlights a Fish Pathogen Adapted to Fluctuating Environments.</title>
        <authorList>
            <person name="Xu F."/>
            <person name="Jerlstrom-Hultqvist J."/>
            <person name="Einarsson E."/>
            <person name="Astvaldsson A."/>
            <person name="Svard S.G."/>
            <person name="Andersson J.O."/>
        </authorList>
    </citation>
    <scope>NUCLEOTIDE SEQUENCE</scope>
    <source>
        <strain evidence="12">ATCC 50377</strain>
    </source>
</reference>
<evidence type="ECO:0000256" key="6">
    <source>
        <dbReference type="ARBA" id="ARBA00023235"/>
    </source>
</evidence>
<proteinExistence type="inferred from homology"/>
<keyword evidence="5" id="KW-0460">Magnesium</keyword>
<reference evidence="12" key="2">
    <citation type="submission" date="2020-12" db="EMBL/GenBank/DDBJ databases">
        <title>New Spironucleus salmonicida genome in near-complete chromosomes.</title>
        <authorList>
            <person name="Xu F."/>
            <person name="Kurt Z."/>
            <person name="Jimenez-Gonzalez A."/>
            <person name="Astvaldsson A."/>
            <person name="Andersson J.O."/>
            <person name="Svard S.G."/>
        </authorList>
    </citation>
    <scope>NUCLEOTIDE SEQUENCE</scope>
    <source>
        <strain evidence="12">ATCC 50377</strain>
    </source>
</reference>
<dbReference type="SUPFAM" id="SSF55957">
    <property type="entry name" value="Phosphoglucomutase, C-terminal domain"/>
    <property type="match status" value="1"/>
</dbReference>
<evidence type="ECO:0000313" key="13">
    <source>
        <dbReference type="Proteomes" id="UP000018208"/>
    </source>
</evidence>
<dbReference type="GO" id="GO:0004615">
    <property type="term" value="F:phosphomannomutase activity"/>
    <property type="evidence" value="ECO:0007669"/>
    <property type="project" value="TreeGrafter"/>
</dbReference>
<keyword evidence="3" id="KW-0597">Phosphoprotein</keyword>
<dbReference type="VEuPathDB" id="GiardiaDB:SS50377_25432"/>
<feature type="domain" description="Alpha-D-phosphohexomutase C-terminal" evidence="7">
    <location>
        <begin position="399"/>
        <end position="459"/>
    </location>
</feature>
<evidence type="ECO:0000259" key="10">
    <source>
        <dbReference type="Pfam" id="PF02880"/>
    </source>
</evidence>
<dbReference type="SUPFAM" id="SSF53738">
    <property type="entry name" value="Phosphoglucomutase, first 3 domains"/>
    <property type="match status" value="3"/>
</dbReference>
<dbReference type="EMBL" id="AUWU02000005">
    <property type="protein sequence ID" value="KAH0573312.1"/>
    <property type="molecule type" value="Genomic_DNA"/>
</dbReference>
<evidence type="ECO:0000259" key="7">
    <source>
        <dbReference type="Pfam" id="PF00408"/>
    </source>
</evidence>
<dbReference type="GO" id="GO:0008966">
    <property type="term" value="F:phosphoglucosamine mutase activity"/>
    <property type="evidence" value="ECO:0007669"/>
    <property type="project" value="TreeGrafter"/>
</dbReference>
<dbReference type="InterPro" id="IPR005845">
    <property type="entry name" value="A-D-PHexomutase_a/b/a-II"/>
</dbReference>
<keyword evidence="4" id="KW-0479">Metal-binding</keyword>
<dbReference type="Pfam" id="PF02879">
    <property type="entry name" value="PGM_PMM_II"/>
    <property type="match status" value="1"/>
</dbReference>
<dbReference type="GO" id="GO:0005975">
    <property type="term" value="P:carbohydrate metabolic process"/>
    <property type="evidence" value="ECO:0007669"/>
    <property type="project" value="InterPro"/>
</dbReference>
<evidence type="ECO:0000256" key="4">
    <source>
        <dbReference type="ARBA" id="ARBA00022723"/>
    </source>
</evidence>
<accession>V6LK31</accession>
<dbReference type="GO" id="GO:0005829">
    <property type="term" value="C:cytosol"/>
    <property type="evidence" value="ECO:0007669"/>
    <property type="project" value="TreeGrafter"/>
</dbReference>
<evidence type="ECO:0000256" key="2">
    <source>
        <dbReference type="ARBA" id="ARBA00010231"/>
    </source>
</evidence>
<evidence type="ECO:0000259" key="9">
    <source>
        <dbReference type="Pfam" id="PF02879"/>
    </source>
</evidence>
<evidence type="ECO:0000256" key="3">
    <source>
        <dbReference type="ARBA" id="ARBA00022553"/>
    </source>
</evidence>
<evidence type="ECO:0000313" key="12">
    <source>
        <dbReference type="EMBL" id="KAH0573312.1"/>
    </source>
</evidence>
<dbReference type="Pfam" id="PF00408">
    <property type="entry name" value="PGM_PMM_IV"/>
    <property type="match status" value="1"/>
</dbReference>
<feature type="domain" description="Alpha-D-phosphohexomutase alpha/beta/alpha" evidence="8">
    <location>
        <begin position="8"/>
        <end position="129"/>
    </location>
</feature>
<dbReference type="Pfam" id="PF02880">
    <property type="entry name" value="PGM_PMM_III"/>
    <property type="match status" value="1"/>
</dbReference>
<keyword evidence="13" id="KW-1185">Reference proteome</keyword>
<sequence length="464" mass="50841">MIIATFSGVRFLTETTPPLVAHQYTSAFARYLRVKNIKHIIIGSDGRSSANIYLPFVISSLKDFSVEYVGVVPTPTIQQLVQLSEVACAGIICTASHNNEDWCGLKFVDSDSIFLNPTNCQTVYGDLQSENVDSQDIQNASEFVQNTGNRYNCIFTSNTIAIQRHINAILASNKINKDIIRAANLKISFNGMCASGSAYIEQLCQQFNIILVEPFNMKLGKLPQFPEPTLQNLKEFESHCASLDIDCAFAVDPDADRCVLIAGGKVISEELTLASAVTGYLSLNSSPYVVKNVSTSLATDAAAAKFNTKVLQTAVGEVNVCMKMKEVGAKIGGEGNGGVIMADAHYGRDSIVAILLILQWISIEKKTLAELIHGLESFAILKLKFDYQIENRGCIETKLTEFSKLQEAKGLKIVLVDGVKIENLGSWVQVRFSNTEPIVRIFAEAEDLATAEKLAKEVQEFLGW</sequence>
<dbReference type="GO" id="GO:0046872">
    <property type="term" value="F:metal ion binding"/>
    <property type="evidence" value="ECO:0007669"/>
    <property type="project" value="UniProtKB-KW"/>
</dbReference>
<protein>
    <submittedName>
        <fullName evidence="11">Phosphoacetylglucosamine mutase</fullName>
    </submittedName>
    <submittedName>
        <fullName evidence="12">Phosphoglucosamine mutase</fullName>
    </submittedName>
</protein>
<dbReference type="OrthoDB" id="14210at2759"/>
<evidence type="ECO:0000256" key="1">
    <source>
        <dbReference type="ARBA" id="ARBA00001946"/>
    </source>
</evidence>
<dbReference type="InterPro" id="IPR016055">
    <property type="entry name" value="A-D-PHexomutase_a/b/a-I/II/III"/>
</dbReference>
<evidence type="ECO:0000259" key="8">
    <source>
        <dbReference type="Pfam" id="PF02878"/>
    </source>
</evidence>
<feature type="domain" description="Alpha-D-phosphohexomutase alpha/beta/alpha" evidence="10">
    <location>
        <begin position="284"/>
        <end position="374"/>
    </location>
</feature>
<comment type="cofactor">
    <cofactor evidence="1">
        <name>Mg(2+)</name>
        <dbReference type="ChEBI" id="CHEBI:18420"/>
    </cofactor>
</comment>
<dbReference type="InterPro" id="IPR005844">
    <property type="entry name" value="A-D-PHexomutase_a/b/a-I"/>
</dbReference>
<dbReference type="InterPro" id="IPR036900">
    <property type="entry name" value="A-D-PHexomutase_C_sf"/>
</dbReference>